<gene>
    <name evidence="2" type="ORF">V1264_014982</name>
</gene>
<evidence type="ECO:0000313" key="2">
    <source>
        <dbReference type="EMBL" id="KAK7106986.1"/>
    </source>
</evidence>
<protein>
    <submittedName>
        <fullName evidence="2">Uncharacterized protein</fullName>
    </submittedName>
</protein>
<feature type="signal peptide" evidence="1">
    <location>
        <begin position="1"/>
        <end position="22"/>
    </location>
</feature>
<proteinExistence type="predicted"/>
<dbReference type="EMBL" id="JBAMIC010000004">
    <property type="protein sequence ID" value="KAK7106986.1"/>
    <property type="molecule type" value="Genomic_DNA"/>
</dbReference>
<evidence type="ECO:0000313" key="3">
    <source>
        <dbReference type="Proteomes" id="UP001374579"/>
    </source>
</evidence>
<keyword evidence="1" id="KW-0732">Signal</keyword>
<reference evidence="2 3" key="1">
    <citation type="submission" date="2024-02" db="EMBL/GenBank/DDBJ databases">
        <title>Chromosome-scale genome assembly of the rough periwinkle Littorina saxatilis.</title>
        <authorList>
            <person name="De Jode A."/>
            <person name="Faria R."/>
            <person name="Formenti G."/>
            <person name="Sims Y."/>
            <person name="Smith T.P."/>
            <person name="Tracey A."/>
            <person name="Wood J.M.D."/>
            <person name="Zagrodzka Z.B."/>
            <person name="Johannesson K."/>
            <person name="Butlin R.K."/>
            <person name="Leder E.H."/>
        </authorList>
    </citation>
    <scope>NUCLEOTIDE SEQUENCE [LARGE SCALE GENOMIC DNA]</scope>
    <source>
        <strain evidence="2">Snail1</strain>
        <tissue evidence="2">Muscle</tissue>
    </source>
</reference>
<organism evidence="2 3">
    <name type="scientific">Littorina saxatilis</name>
    <dbReference type="NCBI Taxonomy" id="31220"/>
    <lineage>
        <taxon>Eukaryota</taxon>
        <taxon>Metazoa</taxon>
        <taxon>Spiralia</taxon>
        <taxon>Lophotrochozoa</taxon>
        <taxon>Mollusca</taxon>
        <taxon>Gastropoda</taxon>
        <taxon>Caenogastropoda</taxon>
        <taxon>Littorinimorpha</taxon>
        <taxon>Littorinoidea</taxon>
        <taxon>Littorinidae</taxon>
        <taxon>Littorina</taxon>
    </lineage>
</organism>
<name>A0AAN9BKW0_9CAEN</name>
<dbReference type="Proteomes" id="UP001374579">
    <property type="component" value="Unassembled WGS sequence"/>
</dbReference>
<accession>A0AAN9BKW0</accession>
<dbReference type="AlphaFoldDB" id="A0AAN9BKW0"/>
<keyword evidence="3" id="KW-1185">Reference proteome</keyword>
<comment type="caution">
    <text evidence="2">The sequence shown here is derived from an EMBL/GenBank/DDBJ whole genome shotgun (WGS) entry which is preliminary data.</text>
</comment>
<sequence>MFCDKNLVFGFVCCLLAAFATSNRFLKLENPYPINCDQPSPRKCAHDFTAHCLKGRKEPVFGHCEFQDAVCDEGAEYDPSKSCDVH</sequence>
<evidence type="ECO:0000256" key="1">
    <source>
        <dbReference type="SAM" id="SignalP"/>
    </source>
</evidence>
<feature type="chain" id="PRO_5043026785" evidence="1">
    <location>
        <begin position="23"/>
        <end position="86"/>
    </location>
</feature>